<accession>A0A1I4CFQ3</accession>
<dbReference type="RefSeq" id="WP_175499126.1">
    <property type="nucleotide sequence ID" value="NZ_FOTF01000002.1"/>
</dbReference>
<evidence type="ECO:0000313" key="3">
    <source>
        <dbReference type="Proteomes" id="UP000199550"/>
    </source>
</evidence>
<sequence>MTMLKQIHTPDYPAWVPDPVRHYLAHTVDGTSIRALARQRDVHPSTILRQVRSCEARRDDPLIDAALRALSLTSSTPDATESSAMLHYVPVSIPAAAACVSQSRLNREALHVLRRLCEPRAIMAVARDMDSAVIVREDGAGGTLRTAVVEAEIAQAIALQNWVSCPDPEARIARYHITGLGRTELRRLTAAEENRASGFTDLGGDNDWTRPEAAAAAARFIATETPLIGLSRRRGKDGKPFLHRDLVRVGERLREDFVLSQPGPDVAEDWRGALTGAAPVHPATQSARDRVIAALDDLGLGLQDAALRCCCLLEGLEITEKRLGWSARSGKIVLRISLQRLVRHYEQTMGKFAPRIG</sequence>
<dbReference type="AlphaFoldDB" id="A0A1I4CFQ3"/>
<keyword evidence="3" id="KW-1185">Reference proteome</keyword>
<dbReference type="STRING" id="195913.SAMN04488004_102112"/>
<feature type="domain" description="DUF6456" evidence="1">
    <location>
        <begin position="219"/>
        <end position="347"/>
    </location>
</feature>
<proteinExistence type="predicted"/>
<dbReference type="Pfam" id="PF20057">
    <property type="entry name" value="DUF6456"/>
    <property type="match status" value="1"/>
</dbReference>
<dbReference type="EMBL" id="FOTF01000002">
    <property type="protein sequence ID" value="SFK79440.1"/>
    <property type="molecule type" value="Genomic_DNA"/>
</dbReference>
<name>A0A1I4CFQ3_9RHOB</name>
<evidence type="ECO:0000259" key="1">
    <source>
        <dbReference type="Pfam" id="PF20057"/>
    </source>
</evidence>
<evidence type="ECO:0000313" key="2">
    <source>
        <dbReference type="EMBL" id="SFK79440.1"/>
    </source>
</evidence>
<gene>
    <name evidence="2" type="ORF">SAMN04488004_102112</name>
</gene>
<reference evidence="2 3" key="1">
    <citation type="submission" date="2016-10" db="EMBL/GenBank/DDBJ databases">
        <authorList>
            <person name="de Groot N.N."/>
        </authorList>
    </citation>
    <scope>NUCLEOTIDE SEQUENCE [LARGE SCALE GENOMIC DNA]</scope>
    <source>
        <strain evidence="2 3">DSM 16199</strain>
    </source>
</reference>
<organism evidence="2 3">
    <name type="scientific">Loktanella salsilacus</name>
    <dbReference type="NCBI Taxonomy" id="195913"/>
    <lineage>
        <taxon>Bacteria</taxon>
        <taxon>Pseudomonadati</taxon>
        <taxon>Pseudomonadota</taxon>
        <taxon>Alphaproteobacteria</taxon>
        <taxon>Rhodobacterales</taxon>
        <taxon>Roseobacteraceae</taxon>
        <taxon>Loktanella</taxon>
    </lineage>
</organism>
<dbReference type="Proteomes" id="UP000199550">
    <property type="component" value="Unassembled WGS sequence"/>
</dbReference>
<dbReference type="InterPro" id="IPR045599">
    <property type="entry name" value="DUF6456"/>
</dbReference>
<protein>
    <recommendedName>
        <fullName evidence="1">DUF6456 domain-containing protein</fullName>
    </recommendedName>
</protein>